<keyword evidence="6 10" id="KW-0472">Membrane</keyword>
<dbReference type="EMBL" id="KV423922">
    <property type="protein sequence ID" value="KZT61597.1"/>
    <property type="molecule type" value="Genomic_DNA"/>
</dbReference>
<name>A0A165JAS0_9BASI</name>
<feature type="transmembrane region" description="Helical" evidence="10">
    <location>
        <begin position="235"/>
        <end position="256"/>
    </location>
</feature>
<dbReference type="Pfam" id="PF00083">
    <property type="entry name" value="Sugar_tr"/>
    <property type="match status" value="1"/>
</dbReference>
<dbReference type="InterPro" id="IPR020846">
    <property type="entry name" value="MFS_dom"/>
</dbReference>
<keyword evidence="5 10" id="KW-1133">Transmembrane helix</keyword>
<evidence type="ECO:0000259" key="11">
    <source>
        <dbReference type="PROSITE" id="PS50850"/>
    </source>
</evidence>
<dbReference type="PANTHER" id="PTHR48022:SF5">
    <property type="entry name" value="ALPHA-GLUCOSIDES PERMEASE MPH2-RELATED"/>
    <property type="match status" value="1"/>
</dbReference>
<evidence type="ECO:0000256" key="8">
    <source>
        <dbReference type="ARBA" id="ARBA00049119"/>
    </source>
</evidence>
<evidence type="ECO:0000256" key="3">
    <source>
        <dbReference type="ARBA" id="ARBA00022448"/>
    </source>
</evidence>
<organism evidence="12 13">
    <name type="scientific">Calocera cornea HHB12733</name>
    <dbReference type="NCBI Taxonomy" id="1353952"/>
    <lineage>
        <taxon>Eukaryota</taxon>
        <taxon>Fungi</taxon>
        <taxon>Dikarya</taxon>
        <taxon>Basidiomycota</taxon>
        <taxon>Agaricomycotina</taxon>
        <taxon>Dacrymycetes</taxon>
        <taxon>Dacrymycetales</taxon>
        <taxon>Dacrymycetaceae</taxon>
        <taxon>Calocera</taxon>
    </lineage>
</organism>
<feature type="transmembrane region" description="Helical" evidence="10">
    <location>
        <begin position="137"/>
        <end position="156"/>
    </location>
</feature>
<comment type="similarity">
    <text evidence="2 9">Belongs to the major facilitator superfamily. Sugar transporter (TC 2.A.1.1) family.</text>
</comment>
<reference evidence="12 13" key="1">
    <citation type="journal article" date="2016" name="Mol. Biol. Evol.">
        <title>Comparative Genomics of Early-Diverging Mushroom-Forming Fungi Provides Insights into the Origins of Lignocellulose Decay Capabilities.</title>
        <authorList>
            <person name="Nagy L.G."/>
            <person name="Riley R."/>
            <person name="Tritt A."/>
            <person name="Adam C."/>
            <person name="Daum C."/>
            <person name="Floudas D."/>
            <person name="Sun H."/>
            <person name="Yadav J.S."/>
            <person name="Pangilinan J."/>
            <person name="Larsson K.H."/>
            <person name="Matsuura K."/>
            <person name="Barry K."/>
            <person name="Labutti K."/>
            <person name="Kuo R."/>
            <person name="Ohm R.A."/>
            <person name="Bhattacharya S.S."/>
            <person name="Shirouzu T."/>
            <person name="Yoshinaga Y."/>
            <person name="Martin F.M."/>
            <person name="Grigoriev I.V."/>
            <person name="Hibbett D.S."/>
        </authorList>
    </citation>
    <scope>NUCLEOTIDE SEQUENCE [LARGE SCALE GENOMIC DNA]</scope>
    <source>
        <strain evidence="12 13">HHB12733</strain>
    </source>
</reference>
<dbReference type="PROSITE" id="PS50850">
    <property type="entry name" value="MFS"/>
    <property type="match status" value="1"/>
</dbReference>
<dbReference type="Gene3D" id="1.20.1250.20">
    <property type="entry name" value="MFS general substrate transporter like domains"/>
    <property type="match status" value="1"/>
</dbReference>
<evidence type="ECO:0000256" key="1">
    <source>
        <dbReference type="ARBA" id="ARBA00004141"/>
    </source>
</evidence>
<dbReference type="PROSITE" id="PS00217">
    <property type="entry name" value="SUGAR_TRANSPORT_2"/>
    <property type="match status" value="1"/>
</dbReference>
<dbReference type="InterPro" id="IPR050360">
    <property type="entry name" value="MFS_Sugar_Transporters"/>
</dbReference>
<dbReference type="InterPro" id="IPR005828">
    <property type="entry name" value="MFS_sugar_transport-like"/>
</dbReference>
<keyword evidence="3 9" id="KW-0813">Transport</keyword>
<accession>A0A165JAS0</accession>
<feature type="transmembrane region" description="Helical" evidence="10">
    <location>
        <begin position="354"/>
        <end position="373"/>
    </location>
</feature>
<feature type="transmembrane region" description="Helical" evidence="10">
    <location>
        <begin position="162"/>
        <end position="184"/>
    </location>
</feature>
<keyword evidence="12" id="KW-0762">Sugar transport</keyword>
<keyword evidence="7" id="KW-0462">Maltose metabolism</keyword>
<evidence type="ECO:0000256" key="10">
    <source>
        <dbReference type="SAM" id="Phobius"/>
    </source>
</evidence>
<feature type="transmembrane region" description="Helical" evidence="10">
    <location>
        <begin position="456"/>
        <end position="472"/>
    </location>
</feature>
<evidence type="ECO:0000313" key="13">
    <source>
        <dbReference type="Proteomes" id="UP000076842"/>
    </source>
</evidence>
<feature type="transmembrane region" description="Helical" evidence="10">
    <location>
        <begin position="111"/>
        <end position="130"/>
    </location>
</feature>
<feature type="transmembrane region" description="Helical" evidence="10">
    <location>
        <begin position="196"/>
        <end position="215"/>
    </location>
</feature>
<feature type="transmembrane region" description="Helical" evidence="10">
    <location>
        <begin position="380"/>
        <end position="403"/>
    </location>
</feature>
<dbReference type="InterPro" id="IPR036259">
    <property type="entry name" value="MFS_trans_sf"/>
</dbReference>
<dbReference type="GO" id="GO:0016020">
    <property type="term" value="C:membrane"/>
    <property type="evidence" value="ECO:0007669"/>
    <property type="project" value="UniProtKB-SubCell"/>
</dbReference>
<proteinExistence type="inferred from homology"/>
<sequence>MSTTPDDIKEEVEHIEKDEHSHGVRVNWDQLKEEAQRAIEAEQTMSPLEALKRYPMAVFWSWVISLAVLMEGFDTNLIGSLFALPAFAKAYGSYSDVSNTYTLSAPWQSGISQASTIGTFIGIIMNGYLIDRFGYKRTLLTMLVFITGFIAIPTFAPNPATLLVGELLCGIPWGVFCTLAPAYASEVAPVQLRGYLTAYVNLCFVIGHFLALGVLNGVETWTSQWAYRVPFCLQWMWPVPIFIVVCFAPESPWYLVRKNRLEEAEVMLRRLSKNSPINPRDAVAMMVRTNQLEIDQTQGTRWIDCLKGADLRRTEVSCVAWTIQVFCGLPFLSWDVYFFEQGSSGLNPSNAFKVGLAVEGISFIGVFLSWVFLTWIGRRTIYIGGQVAMVLLMLLVGFLQIATDSGSKNSNWGQGAMLMLLCLVYNGTIGPLAYCIAAETSSTRLRNRTIALARNSYNIISIVFGIATPYMLNPNEGNWKGFTGFWWAGIGLIFTAWSYYRLPECKGRTYWELDILFERRVSARKFRETVVEPNADDELHGGHQDMVITLGEDANEKTV</sequence>
<feature type="transmembrane region" description="Helical" evidence="10">
    <location>
        <begin position="54"/>
        <end position="73"/>
    </location>
</feature>
<feature type="domain" description="Major facilitator superfamily (MFS) profile" evidence="11">
    <location>
        <begin position="60"/>
        <end position="506"/>
    </location>
</feature>
<gene>
    <name evidence="12" type="ORF">CALCODRAFT_549249</name>
</gene>
<dbReference type="InterPro" id="IPR003663">
    <property type="entry name" value="Sugar/inositol_transpt"/>
</dbReference>
<dbReference type="InParanoid" id="A0A165JAS0"/>
<evidence type="ECO:0000256" key="7">
    <source>
        <dbReference type="ARBA" id="ARBA00026248"/>
    </source>
</evidence>
<evidence type="ECO:0000313" key="12">
    <source>
        <dbReference type="EMBL" id="KZT61597.1"/>
    </source>
</evidence>
<evidence type="ECO:0000256" key="4">
    <source>
        <dbReference type="ARBA" id="ARBA00022692"/>
    </source>
</evidence>
<dbReference type="NCBIfam" id="TIGR00879">
    <property type="entry name" value="SP"/>
    <property type="match status" value="1"/>
</dbReference>
<evidence type="ECO:0000256" key="2">
    <source>
        <dbReference type="ARBA" id="ARBA00010992"/>
    </source>
</evidence>
<keyword evidence="4 10" id="KW-0812">Transmembrane</keyword>
<comment type="catalytic activity">
    <reaction evidence="8">
        <text>myo-inositol(out) + H(+)(out) = myo-inositol(in) + H(+)(in)</text>
        <dbReference type="Rhea" id="RHEA:60364"/>
        <dbReference type="ChEBI" id="CHEBI:15378"/>
        <dbReference type="ChEBI" id="CHEBI:17268"/>
    </reaction>
</comment>
<dbReference type="OrthoDB" id="6612291at2759"/>
<dbReference type="InterPro" id="IPR005829">
    <property type="entry name" value="Sugar_transporter_CS"/>
</dbReference>
<dbReference type="PANTHER" id="PTHR48022">
    <property type="entry name" value="PLASTIDIC GLUCOSE TRANSPORTER 4"/>
    <property type="match status" value="1"/>
</dbReference>
<dbReference type="AlphaFoldDB" id="A0A165JAS0"/>
<comment type="subcellular location">
    <subcellularLocation>
        <location evidence="1">Membrane</location>
        <topology evidence="1">Multi-pass membrane protein</topology>
    </subcellularLocation>
</comment>
<dbReference type="SUPFAM" id="SSF103473">
    <property type="entry name" value="MFS general substrate transporter"/>
    <property type="match status" value="1"/>
</dbReference>
<feature type="transmembrane region" description="Helical" evidence="10">
    <location>
        <begin position="415"/>
        <end position="436"/>
    </location>
</feature>
<evidence type="ECO:0000256" key="9">
    <source>
        <dbReference type="RuleBase" id="RU003346"/>
    </source>
</evidence>
<feature type="transmembrane region" description="Helical" evidence="10">
    <location>
        <begin position="316"/>
        <end position="334"/>
    </location>
</feature>
<dbReference type="GO" id="GO:0000023">
    <property type="term" value="P:maltose metabolic process"/>
    <property type="evidence" value="ECO:0007669"/>
    <property type="project" value="UniProtKB-KW"/>
</dbReference>
<evidence type="ECO:0000256" key="5">
    <source>
        <dbReference type="ARBA" id="ARBA00022989"/>
    </source>
</evidence>
<evidence type="ECO:0000256" key="6">
    <source>
        <dbReference type="ARBA" id="ARBA00023136"/>
    </source>
</evidence>
<protein>
    <submittedName>
        <fullName evidence="12">Sugar transporter</fullName>
    </submittedName>
</protein>
<dbReference type="Proteomes" id="UP000076842">
    <property type="component" value="Unassembled WGS sequence"/>
</dbReference>
<dbReference type="GO" id="GO:0005351">
    <property type="term" value="F:carbohydrate:proton symporter activity"/>
    <property type="evidence" value="ECO:0007669"/>
    <property type="project" value="TreeGrafter"/>
</dbReference>
<feature type="transmembrane region" description="Helical" evidence="10">
    <location>
        <begin position="484"/>
        <end position="502"/>
    </location>
</feature>
<dbReference type="FunFam" id="1.20.1250.20:FF:000078">
    <property type="entry name" value="MFS maltose transporter, putative"/>
    <property type="match status" value="1"/>
</dbReference>
<keyword evidence="13" id="KW-1185">Reference proteome</keyword>